<accession>A0A2K3PLI9</accession>
<feature type="domain" description="ABC transporter" evidence="4">
    <location>
        <begin position="7"/>
        <end position="63"/>
    </location>
</feature>
<dbReference type="AlphaFoldDB" id="A0A2K3PLI9"/>
<feature type="transmembrane region" description="Helical" evidence="3">
    <location>
        <begin position="173"/>
        <end position="199"/>
    </location>
</feature>
<proteinExistence type="inferred from homology"/>
<dbReference type="InterPro" id="IPR052215">
    <property type="entry name" value="Plant_ABCG"/>
</dbReference>
<dbReference type="STRING" id="57577.A0A2K3PLI9"/>
<dbReference type="EMBL" id="ASHM01008278">
    <property type="protein sequence ID" value="PNY16149.1"/>
    <property type="molecule type" value="Genomic_DNA"/>
</dbReference>
<organism evidence="5 6">
    <name type="scientific">Trifolium pratense</name>
    <name type="common">Red clover</name>
    <dbReference type="NCBI Taxonomy" id="57577"/>
    <lineage>
        <taxon>Eukaryota</taxon>
        <taxon>Viridiplantae</taxon>
        <taxon>Streptophyta</taxon>
        <taxon>Embryophyta</taxon>
        <taxon>Tracheophyta</taxon>
        <taxon>Spermatophyta</taxon>
        <taxon>Magnoliopsida</taxon>
        <taxon>eudicotyledons</taxon>
        <taxon>Gunneridae</taxon>
        <taxon>Pentapetalae</taxon>
        <taxon>rosids</taxon>
        <taxon>fabids</taxon>
        <taxon>Fabales</taxon>
        <taxon>Fabaceae</taxon>
        <taxon>Papilionoideae</taxon>
        <taxon>50 kb inversion clade</taxon>
        <taxon>NPAAA clade</taxon>
        <taxon>Hologalegina</taxon>
        <taxon>IRL clade</taxon>
        <taxon>Trifolieae</taxon>
        <taxon>Trifolium</taxon>
    </lineage>
</organism>
<dbReference type="PANTHER" id="PTHR48042:SF8">
    <property type="entry name" value="ABC-2 TYPE TRANSPORTER TRANSMEMBRANE DOMAIN-CONTAINING PROTEIN"/>
    <property type="match status" value="1"/>
</dbReference>
<evidence type="ECO:0000259" key="4">
    <source>
        <dbReference type="Pfam" id="PF00005"/>
    </source>
</evidence>
<evidence type="ECO:0000313" key="6">
    <source>
        <dbReference type="Proteomes" id="UP000236291"/>
    </source>
</evidence>
<feature type="transmembrane region" description="Helical" evidence="3">
    <location>
        <begin position="269"/>
        <end position="290"/>
    </location>
</feature>
<evidence type="ECO:0000313" key="5">
    <source>
        <dbReference type="EMBL" id="PNY16149.1"/>
    </source>
</evidence>
<dbReference type="PANTHER" id="PTHR48042">
    <property type="entry name" value="ABC TRANSPORTER G FAMILY MEMBER 11"/>
    <property type="match status" value="1"/>
</dbReference>
<keyword evidence="3" id="KW-0472">Membrane</keyword>
<reference evidence="5 6" key="1">
    <citation type="journal article" date="2014" name="Am. J. Bot.">
        <title>Genome assembly and annotation for red clover (Trifolium pratense; Fabaceae).</title>
        <authorList>
            <person name="Istvanek J."/>
            <person name="Jaros M."/>
            <person name="Krenek A."/>
            <person name="Repkova J."/>
        </authorList>
    </citation>
    <scope>NUCLEOTIDE SEQUENCE [LARGE SCALE GENOMIC DNA]</scope>
    <source>
        <strain evidence="6">cv. Tatra</strain>
        <tissue evidence="5">Young leaves</tissue>
    </source>
</reference>
<sequence length="343" mass="38686">MTKFEIDNVVTKTIAEMGLEDIEDSRIGNWHLRGISNGEKRRLSIGIELLTQPQIMFLDEPTSGLDSAAAFYVVSSLRRIAHDGRIVIFSIHQPSDEVFNLFDDLIILAGGETVYFGEITMALKGFLVQQEKTLQSTSFAVFAQSLIVLQPLYNLKMSLTLLPRGIEEGCMLFVAALVSNQLVTIVTAAGVTVFMLMPSSIFRRLTDLPKFFWRYPMSYISYIAWSVQGQLKNDMIGLEFEPLVAGDAKLKGEVMLQDTFGIQTDYSKWWDLAALVFLLISYRFLFFLALKHKERASSLLQTTRAYLDILLTRTPLKDTNVSSRRHQPLYPLSAQEGLSSPMS</sequence>
<comment type="caution">
    <text evidence="5">The sequence shown here is derived from an EMBL/GenBank/DDBJ whole genome shotgun (WGS) entry which is preliminary data.</text>
</comment>
<dbReference type="InterPro" id="IPR027417">
    <property type="entry name" value="P-loop_NTPase"/>
</dbReference>
<reference evidence="5 6" key="2">
    <citation type="journal article" date="2017" name="Front. Plant Sci.">
        <title>Gene Classification and Mining of Molecular Markers Useful in Red Clover (Trifolium pratense) Breeding.</title>
        <authorList>
            <person name="Istvanek J."/>
            <person name="Dluhosova J."/>
            <person name="Dluhos P."/>
            <person name="Patkova L."/>
            <person name="Nedelnik J."/>
            <person name="Repkova J."/>
        </authorList>
    </citation>
    <scope>NUCLEOTIDE SEQUENCE [LARGE SCALE GENOMIC DNA]</scope>
    <source>
        <strain evidence="6">cv. Tatra</strain>
        <tissue evidence="5">Young leaves</tissue>
    </source>
</reference>
<evidence type="ECO:0000256" key="3">
    <source>
        <dbReference type="SAM" id="Phobius"/>
    </source>
</evidence>
<name>A0A2K3PLI9_TRIPR</name>
<keyword evidence="3" id="KW-0812">Transmembrane</keyword>
<dbReference type="ExpressionAtlas" id="A0A2K3PLI9">
    <property type="expression patterns" value="baseline"/>
</dbReference>
<keyword evidence="3" id="KW-1133">Transmembrane helix</keyword>
<protein>
    <submittedName>
        <fullName evidence="5">ABC transporter G family member</fullName>
    </submittedName>
</protein>
<dbReference type="SUPFAM" id="SSF52540">
    <property type="entry name" value="P-loop containing nucleoside triphosphate hydrolases"/>
    <property type="match status" value="1"/>
</dbReference>
<evidence type="ECO:0000256" key="1">
    <source>
        <dbReference type="ARBA" id="ARBA00005814"/>
    </source>
</evidence>
<dbReference type="GO" id="GO:0016887">
    <property type="term" value="F:ATP hydrolysis activity"/>
    <property type="evidence" value="ECO:0007669"/>
    <property type="project" value="InterPro"/>
</dbReference>
<dbReference type="Proteomes" id="UP000236291">
    <property type="component" value="Unassembled WGS sequence"/>
</dbReference>
<evidence type="ECO:0000256" key="2">
    <source>
        <dbReference type="ARBA" id="ARBA00022448"/>
    </source>
</evidence>
<comment type="similarity">
    <text evidence="1">Belongs to the ABC transporter superfamily. ABCG family. Eye pigment precursor importer (TC 3.A.1.204) subfamily.</text>
</comment>
<dbReference type="InterPro" id="IPR003439">
    <property type="entry name" value="ABC_transporter-like_ATP-bd"/>
</dbReference>
<dbReference type="Pfam" id="PF00005">
    <property type="entry name" value="ABC_tran"/>
    <property type="match status" value="1"/>
</dbReference>
<keyword evidence="2" id="KW-0813">Transport</keyword>
<dbReference type="Gene3D" id="3.40.50.300">
    <property type="entry name" value="P-loop containing nucleotide triphosphate hydrolases"/>
    <property type="match status" value="1"/>
</dbReference>
<gene>
    <name evidence="5" type="ORF">L195_g012860</name>
</gene>
<dbReference type="GO" id="GO:0005524">
    <property type="term" value="F:ATP binding"/>
    <property type="evidence" value="ECO:0007669"/>
    <property type="project" value="InterPro"/>
</dbReference>